<keyword evidence="3" id="KW-1185">Reference proteome</keyword>
<dbReference type="Gramene" id="PNT65228">
    <property type="protein sequence ID" value="PNT65228"/>
    <property type="gene ID" value="BRADI_4g39057v3"/>
</dbReference>
<reference evidence="1 2" key="1">
    <citation type="journal article" date="2010" name="Nature">
        <title>Genome sequencing and analysis of the model grass Brachypodium distachyon.</title>
        <authorList>
            <consortium name="International Brachypodium Initiative"/>
        </authorList>
    </citation>
    <scope>NUCLEOTIDE SEQUENCE [LARGE SCALE GENOMIC DNA]</scope>
    <source>
        <strain evidence="1 2">Bd21</strain>
    </source>
</reference>
<evidence type="ECO:0000313" key="3">
    <source>
        <dbReference type="Proteomes" id="UP000008810"/>
    </source>
</evidence>
<protein>
    <submittedName>
        <fullName evidence="1 2">Uncharacterized protein</fullName>
    </submittedName>
</protein>
<accession>A0A2K2CT70</accession>
<organism evidence="1">
    <name type="scientific">Brachypodium distachyon</name>
    <name type="common">Purple false brome</name>
    <name type="synonym">Trachynia distachya</name>
    <dbReference type="NCBI Taxonomy" id="15368"/>
    <lineage>
        <taxon>Eukaryota</taxon>
        <taxon>Viridiplantae</taxon>
        <taxon>Streptophyta</taxon>
        <taxon>Embryophyta</taxon>
        <taxon>Tracheophyta</taxon>
        <taxon>Spermatophyta</taxon>
        <taxon>Magnoliopsida</taxon>
        <taxon>Liliopsida</taxon>
        <taxon>Poales</taxon>
        <taxon>Poaceae</taxon>
        <taxon>BOP clade</taxon>
        <taxon>Pooideae</taxon>
        <taxon>Stipodae</taxon>
        <taxon>Brachypodieae</taxon>
        <taxon>Brachypodium</taxon>
    </lineage>
</organism>
<proteinExistence type="predicted"/>
<gene>
    <name evidence="1" type="ORF">BRADI_4g39057v3</name>
</gene>
<evidence type="ECO:0000313" key="1">
    <source>
        <dbReference type="EMBL" id="PNT65228.1"/>
    </source>
</evidence>
<name>A0A2K2CT70_BRADI</name>
<dbReference type="OrthoDB" id="687514at2759"/>
<dbReference type="Proteomes" id="UP000008810">
    <property type="component" value="Chromosome 4"/>
</dbReference>
<sequence>MDERMEDLVVAELLRGATPEQRRQMEAQRDECRARQKELPLQVARDRAQMRSLKKYTDLIGVDVSGYTDAQKDQYERQLERLSREVFGKDR</sequence>
<dbReference type="InParanoid" id="A0A2K2CT70"/>
<reference evidence="2" key="3">
    <citation type="submission" date="2018-08" db="UniProtKB">
        <authorList>
            <consortium name="EnsemblPlants"/>
        </authorList>
    </citation>
    <scope>IDENTIFICATION</scope>
    <source>
        <strain evidence="2">cv. Bd21</strain>
    </source>
</reference>
<evidence type="ECO:0000313" key="2">
    <source>
        <dbReference type="EnsemblPlants" id="PNT65228"/>
    </source>
</evidence>
<dbReference type="EMBL" id="CM000883">
    <property type="protein sequence ID" value="PNT65228.1"/>
    <property type="molecule type" value="Genomic_DNA"/>
</dbReference>
<dbReference type="EnsemblPlants" id="PNT65228">
    <property type="protein sequence ID" value="PNT65228"/>
    <property type="gene ID" value="BRADI_4g39057v3"/>
</dbReference>
<reference evidence="1" key="2">
    <citation type="submission" date="2017-06" db="EMBL/GenBank/DDBJ databases">
        <title>WGS assembly of Brachypodium distachyon.</title>
        <authorList>
            <consortium name="The International Brachypodium Initiative"/>
            <person name="Lucas S."/>
            <person name="Harmon-Smith M."/>
            <person name="Lail K."/>
            <person name="Tice H."/>
            <person name="Grimwood J."/>
            <person name="Bruce D."/>
            <person name="Barry K."/>
            <person name="Shu S."/>
            <person name="Lindquist E."/>
            <person name="Wang M."/>
            <person name="Pitluck S."/>
            <person name="Vogel J.P."/>
            <person name="Garvin D.F."/>
            <person name="Mockler T.C."/>
            <person name="Schmutz J."/>
            <person name="Rokhsar D."/>
            <person name="Bevan M.W."/>
        </authorList>
    </citation>
    <scope>NUCLEOTIDE SEQUENCE</scope>
    <source>
        <strain evidence="1">Bd21</strain>
    </source>
</reference>
<dbReference type="FunCoup" id="A0A2K2CT70">
    <property type="interactions" value="201"/>
</dbReference>
<dbReference type="AlphaFoldDB" id="A0A2K2CT70"/>